<evidence type="ECO:0000256" key="9">
    <source>
        <dbReference type="ARBA" id="ARBA00023125"/>
    </source>
</evidence>
<evidence type="ECO:0000313" key="13">
    <source>
        <dbReference type="EMBL" id="OSQ50248.1"/>
    </source>
</evidence>
<comment type="subcellular location">
    <subcellularLocation>
        <location evidence="1 12">Cytoplasm</location>
    </subcellularLocation>
</comment>
<dbReference type="GO" id="GO:0003700">
    <property type="term" value="F:DNA-binding transcription factor activity"/>
    <property type="evidence" value="ECO:0007669"/>
    <property type="project" value="UniProtKB-UniRule"/>
</dbReference>
<comment type="subunit">
    <text evidence="12">Homodimer.</text>
</comment>
<dbReference type="InterPro" id="IPR036390">
    <property type="entry name" value="WH_DNA-bd_sf"/>
</dbReference>
<dbReference type="OrthoDB" id="9800477at2"/>
<keyword evidence="4 12" id="KW-0963">Cytoplasm</keyword>
<dbReference type="InterPro" id="IPR002481">
    <property type="entry name" value="FUR"/>
</dbReference>
<dbReference type="AlphaFoldDB" id="A0A1Y2LHB9"/>
<dbReference type="STRING" id="1293890.TALK_01920"/>
<keyword evidence="14" id="KW-1185">Reference proteome</keyword>
<evidence type="ECO:0000256" key="6">
    <source>
        <dbReference type="ARBA" id="ARBA00022723"/>
    </source>
</evidence>
<sequence>MTTNPRPYTHALNRLKEAGLRPTRQRLALARLLFDNGHRHITAEQLHSEAMTQNIKVSLATVYNTLHQFTDADLLNEIVIDSGRSYFDTNTSPHYHFYCEEDGMLCDIPADAVQLARIPNMPRGTELESVDLVFRLRRQSARTVAA</sequence>
<dbReference type="Pfam" id="PF01475">
    <property type="entry name" value="FUR"/>
    <property type="match status" value="1"/>
</dbReference>
<dbReference type="GO" id="GO:0008270">
    <property type="term" value="F:zinc ion binding"/>
    <property type="evidence" value="ECO:0007669"/>
    <property type="project" value="TreeGrafter"/>
</dbReference>
<keyword evidence="12" id="KW-0408">Iron</keyword>
<feature type="binding site" evidence="11">
    <location>
        <position position="99"/>
    </location>
    <ligand>
        <name>Zn(2+)</name>
        <dbReference type="ChEBI" id="CHEBI:29105"/>
    </ligand>
</feature>
<dbReference type="RefSeq" id="WP_085615263.1">
    <property type="nucleotide sequence ID" value="NZ_JBLXAE010000002.1"/>
</dbReference>
<evidence type="ECO:0000313" key="14">
    <source>
        <dbReference type="Proteomes" id="UP000193396"/>
    </source>
</evidence>
<keyword evidence="6 11" id="KW-0479">Metal-binding</keyword>
<evidence type="ECO:0000256" key="12">
    <source>
        <dbReference type="RuleBase" id="RU364037"/>
    </source>
</evidence>
<evidence type="ECO:0000256" key="1">
    <source>
        <dbReference type="ARBA" id="ARBA00004496"/>
    </source>
</evidence>
<dbReference type="GO" id="GO:0000976">
    <property type="term" value="F:transcription cis-regulatory region binding"/>
    <property type="evidence" value="ECO:0007669"/>
    <property type="project" value="TreeGrafter"/>
</dbReference>
<evidence type="ECO:0000256" key="11">
    <source>
        <dbReference type="PIRSR" id="PIRSR602481-1"/>
    </source>
</evidence>
<dbReference type="Gene3D" id="1.10.10.10">
    <property type="entry name" value="Winged helix-like DNA-binding domain superfamily/Winged helix DNA-binding domain"/>
    <property type="match status" value="1"/>
</dbReference>
<dbReference type="SUPFAM" id="SSF46785">
    <property type="entry name" value="Winged helix' DNA-binding domain"/>
    <property type="match status" value="1"/>
</dbReference>
<dbReference type="FunFam" id="1.10.10.10:FF:000007">
    <property type="entry name" value="Ferric uptake regulation protein"/>
    <property type="match status" value="1"/>
</dbReference>
<dbReference type="InterPro" id="IPR036388">
    <property type="entry name" value="WH-like_DNA-bd_sf"/>
</dbReference>
<dbReference type="GO" id="GO:0005737">
    <property type="term" value="C:cytoplasm"/>
    <property type="evidence" value="ECO:0007669"/>
    <property type="project" value="UniProtKB-SubCell"/>
</dbReference>
<evidence type="ECO:0000256" key="3">
    <source>
        <dbReference type="ARBA" id="ARBA00020910"/>
    </source>
</evidence>
<dbReference type="Proteomes" id="UP000193396">
    <property type="component" value="Unassembled WGS sequence"/>
</dbReference>
<keyword evidence="7 11" id="KW-0862">Zinc</keyword>
<evidence type="ECO:0000256" key="7">
    <source>
        <dbReference type="ARBA" id="ARBA00022833"/>
    </source>
</evidence>
<name>A0A1Y2LHB9_9PROT</name>
<dbReference type="GO" id="GO:0045892">
    <property type="term" value="P:negative regulation of DNA-templated transcription"/>
    <property type="evidence" value="ECO:0007669"/>
    <property type="project" value="TreeGrafter"/>
</dbReference>
<keyword evidence="5 12" id="KW-0678">Repressor</keyword>
<dbReference type="NCBIfam" id="NF045678">
    <property type="entry name" value="TransRegIrrA"/>
    <property type="match status" value="1"/>
</dbReference>
<protein>
    <recommendedName>
        <fullName evidence="3 12">Ferric uptake regulation protein</fullName>
    </recommendedName>
</protein>
<keyword evidence="10 12" id="KW-0804">Transcription</keyword>
<keyword evidence="9 12" id="KW-0238">DNA-binding</keyword>
<gene>
    <name evidence="12" type="primary">fur</name>
    <name evidence="13" type="ORF">TALK_01920</name>
</gene>
<evidence type="ECO:0000256" key="10">
    <source>
        <dbReference type="ARBA" id="ARBA00023163"/>
    </source>
</evidence>
<comment type="caution">
    <text evidence="13">The sequence shown here is derived from an EMBL/GenBank/DDBJ whole genome shotgun (WGS) entry which is preliminary data.</text>
</comment>
<reference evidence="13 14" key="1">
    <citation type="submission" date="2014-03" db="EMBL/GenBank/DDBJ databases">
        <title>The draft genome sequence of Thalassospira alkalitolerans JCM 18968.</title>
        <authorList>
            <person name="Lai Q."/>
            <person name="Shao Z."/>
        </authorList>
    </citation>
    <scope>NUCLEOTIDE SEQUENCE [LARGE SCALE GENOMIC DNA]</scope>
    <source>
        <strain evidence="13 14">JCM 18968</strain>
    </source>
</reference>
<dbReference type="NCBIfam" id="NF045677">
    <property type="entry name" value="FeRespRegIrr"/>
    <property type="match status" value="1"/>
</dbReference>
<proteinExistence type="inferred from homology"/>
<dbReference type="PANTHER" id="PTHR33202">
    <property type="entry name" value="ZINC UPTAKE REGULATION PROTEIN"/>
    <property type="match status" value="1"/>
</dbReference>
<dbReference type="EMBL" id="JFKB01000001">
    <property type="protein sequence ID" value="OSQ50248.1"/>
    <property type="molecule type" value="Genomic_DNA"/>
</dbReference>
<comment type="cofactor">
    <cofactor evidence="11">
        <name>Zn(2+)</name>
        <dbReference type="ChEBI" id="CHEBI:29105"/>
    </cofactor>
    <text evidence="11">Binds 1 zinc ion per subunit.</text>
</comment>
<evidence type="ECO:0000256" key="4">
    <source>
        <dbReference type="ARBA" id="ARBA00022490"/>
    </source>
</evidence>
<dbReference type="PANTHER" id="PTHR33202:SF7">
    <property type="entry name" value="FERRIC UPTAKE REGULATION PROTEIN"/>
    <property type="match status" value="1"/>
</dbReference>
<comment type="similarity">
    <text evidence="2 12">Belongs to the Fur family.</text>
</comment>
<evidence type="ECO:0000256" key="8">
    <source>
        <dbReference type="ARBA" id="ARBA00023015"/>
    </source>
</evidence>
<evidence type="ECO:0000256" key="5">
    <source>
        <dbReference type="ARBA" id="ARBA00022491"/>
    </source>
</evidence>
<accession>A0A1Y2LHB9</accession>
<evidence type="ECO:0000256" key="2">
    <source>
        <dbReference type="ARBA" id="ARBA00007957"/>
    </source>
</evidence>
<dbReference type="CDD" id="cd07153">
    <property type="entry name" value="Fur_like"/>
    <property type="match status" value="1"/>
</dbReference>
<keyword evidence="8 12" id="KW-0805">Transcription regulation</keyword>
<organism evidence="13 14">
    <name type="scientific">Thalassospira alkalitolerans</name>
    <dbReference type="NCBI Taxonomy" id="1293890"/>
    <lineage>
        <taxon>Bacteria</taxon>
        <taxon>Pseudomonadati</taxon>
        <taxon>Pseudomonadota</taxon>
        <taxon>Alphaproteobacteria</taxon>
        <taxon>Rhodospirillales</taxon>
        <taxon>Thalassospiraceae</taxon>
        <taxon>Thalassospira</taxon>
    </lineage>
</organism>
<dbReference type="GO" id="GO:1900376">
    <property type="term" value="P:regulation of secondary metabolite biosynthetic process"/>
    <property type="evidence" value="ECO:0007669"/>
    <property type="project" value="TreeGrafter"/>
</dbReference>